<dbReference type="AlphaFoldDB" id="A0A918FNF1"/>
<dbReference type="EMBL" id="BMSX01000037">
    <property type="protein sequence ID" value="GGR59294.1"/>
    <property type="molecule type" value="Genomic_DNA"/>
</dbReference>
<protein>
    <submittedName>
        <fullName evidence="2">Oxidoreductase</fullName>
    </submittedName>
</protein>
<keyword evidence="3" id="KW-1185">Reference proteome</keyword>
<dbReference type="SUPFAM" id="SSF51735">
    <property type="entry name" value="NAD(P)-binding Rossmann-fold domains"/>
    <property type="match status" value="1"/>
</dbReference>
<accession>A0A918FNF1</accession>
<gene>
    <name evidence="2" type="ORF">GCM10010251_90120</name>
</gene>
<dbReference type="CDD" id="cd24146">
    <property type="entry name" value="nat-AmDH_N_like"/>
    <property type="match status" value="1"/>
</dbReference>
<dbReference type="Gene3D" id="3.40.50.720">
    <property type="entry name" value="NAD(P)-binding Rossmann-like Domain"/>
    <property type="match status" value="1"/>
</dbReference>
<proteinExistence type="predicted"/>
<organism evidence="2 3">
    <name type="scientific">Streptomyces aurantiogriseus</name>
    <dbReference type="NCBI Taxonomy" id="66870"/>
    <lineage>
        <taxon>Bacteria</taxon>
        <taxon>Bacillati</taxon>
        <taxon>Actinomycetota</taxon>
        <taxon>Actinomycetes</taxon>
        <taxon>Kitasatosporales</taxon>
        <taxon>Streptomycetaceae</taxon>
        <taxon>Streptomyces</taxon>
    </lineage>
</organism>
<evidence type="ECO:0000259" key="1">
    <source>
        <dbReference type="Pfam" id="PF19328"/>
    </source>
</evidence>
<dbReference type="InterPro" id="IPR045760">
    <property type="entry name" value="DAP_DH_C"/>
</dbReference>
<comment type="caution">
    <text evidence="2">The sequence shown here is derived from an EMBL/GenBank/DDBJ whole genome shotgun (WGS) entry which is preliminary data.</text>
</comment>
<sequence length="342" mass="35245">MTDTTRIALVGLGATGLAIGRALAGRRDCTLVGAADISPERVGRDLGELLGGTPSGTAVVADPDVLPLADVAMVATTSMLDAVEPVLSALVRRGVNVVSICEELGHPFLSHPEVSGRLDKLAVEHGVAVLGTGCNPGMIMDTLPLLLSSLTQRVRRVRIRRTADMSRYGAILTKFGLGLTEERFAAEQGAGRVIGHVGFEQSVAALAAGLGRDLDEIVVDAPRPALLAAEPRSGEHIRIEPGTVAAVLHGARGLSGGEAVIELGIHFGLFQPGDPMEDGDACVIEGDEQTLEVRVPGGYESFLSTVAVASNAVVAAVGAAPGLRTMADLPVAALASKGAWRR</sequence>
<evidence type="ECO:0000313" key="3">
    <source>
        <dbReference type="Proteomes" id="UP000658320"/>
    </source>
</evidence>
<dbReference type="RefSeq" id="WP_189943839.1">
    <property type="nucleotide sequence ID" value="NZ_BMSX01000037.1"/>
</dbReference>
<dbReference type="InterPro" id="IPR036291">
    <property type="entry name" value="NAD(P)-bd_dom_sf"/>
</dbReference>
<feature type="domain" description="2,4-diaminopentanoate dehydrogenase C-terminal" evidence="1">
    <location>
        <begin position="138"/>
        <end position="333"/>
    </location>
</feature>
<evidence type="ECO:0000313" key="2">
    <source>
        <dbReference type="EMBL" id="GGR59294.1"/>
    </source>
</evidence>
<dbReference type="Proteomes" id="UP000658320">
    <property type="component" value="Unassembled WGS sequence"/>
</dbReference>
<dbReference type="Pfam" id="PF19328">
    <property type="entry name" value="DAP_DH_C"/>
    <property type="match status" value="1"/>
</dbReference>
<reference evidence="2" key="2">
    <citation type="submission" date="2020-09" db="EMBL/GenBank/DDBJ databases">
        <authorList>
            <person name="Sun Q."/>
            <person name="Ohkuma M."/>
        </authorList>
    </citation>
    <scope>NUCLEOTIDE SEQUENCE</scope>
    <source>
        <strain evidence="2">JCM 4346</strain>
    </source>
</reference>
<reference evidence="2" key="1">
    <citation type="journal article" date="2014" name="Int. J. Syst. Evol. Microbiol.">
        <title>Complete genome sequence of Corynebacterium casei LMG S-19264T (=DSM 44701T), isolated from a smear-ripened cheese.</title>
        <authorList>
            <consortium name="US DOE Joint Genome Institute (JGI-PGF)"/>
            <person name="Walter F."/>
            <person name="Albersmeier A."/>
            <person name="Kalinowski J."/>
            <person name="Ruckert C."/>
        </authorList>
    </citation>
    <scope>NUCLEOTIDE SEQUENCE</scope>
    <source>
        <strain evidence="2">JCM 4346</strain>
    </source>
</reference>
<name>A0A918FNF1_9ACTN</name>